<name>D3YT09_CAEEL</name>
<evidence type="ECO:0000313" key="3">
    <source>
        <dbReference type="WormBase" id="ZK180.8a"/>
    </source>
</evidence>
<protein>
    <submittedName>
        <fullName evidence="1">Uncharacterized protein</fullName>
    </submittedName>
</protein>
<dbReference type="AlphaFoldDB" id="D3YT09"/>
<keyword evidence="2" id="KW-1185">Reference proteome</keyword>
<dbReference type="WormBase" id="ZK180.8a">
    <property type="protein sequence ID" value="CE44677"/>
    <property type="gene ID" value="WBGene00195011"/>
</dbReference>
<reference evidence="1 2" key="1">
    <citation type="journal article" date="1998" name="Science">
        <title>Genome sequence of the nematode C. elegans: a platform for investigating biology.</title>
        <authorList>
            <consortium name="The C. elegans sequencing consortium"/>
            <person name="Sulson J.E."/>
            <person name="Waterston R."/>
        </authorList>
    </citation>
    <scope>NUCLEOTIDE SEQUENCE [LARGE SCALE GENOMIC DNA]</scope>
    <source>
        <strain evidence="1 2">Bristol N2</strain>
    </source>
</reference>
<dbReference type="ExpressionAtlas" id="D3YT09">
    <property type="expression patterns" value="baseline"/>
</dbReference>
<dbReference type="KEGG" id="cel:CELE_ZK180.8"/>
<evidence type="ECO:0000313" key="1">
    <source>
        <dbReference type="EMBL" id="CCD73080.1"/>
    </source>
</evidence>
<evidence type="ECO:0000313" key="2">
    <source>
        <dbReference type="Proteomes" id="UP000001940"/>
    </source>
</evidence>
<gene>
    <name evidence="1" type="ORF">CELE_ZK180.8</name>
    <name evidence="1 3" type="ORF">ZK180.8</name>
</gene>
<accession>D3YT09</accession>
<sequence length="27" mass="3466">MVKHSIMWFVFQVVKRTHFYFRRTFSS</sequence>
<organism evidence="1 2">
    <name type="scientific">Caenorhabditis elegans</name>
    <dbReference type="NCBI Taxonomy" id="6239"/>
    <lineage>
        <taxon>Eukaryota</taxon>
        <taxon>Metazoa</taxon>
        <taxon>Ecdysozoa</taxon>
        <taxon>Nematoda</taxon>
        <taxon>Chromadorea</taxon>
        <taxon>Rhabditida</taxon>
        <taxon>Rhabditina</taxon>
        <taxon>Rhabditomorpha</taxon>
        <taxon>Rhabditoidea</taxon>
        <taxon>Rhabditidae</taxon>
        <taxon>Peloderinae</taxon>
        <taxon>Caenorhabditis</taxon>
    </lineage>
</organism>
<dbReference type="CTD" id="13192946"/>
<dbReference type="GeneID" id="13192946"/>
<proteinExistence type="predicted"/>
<dbReference type="AGR" id="WB:WBGene00195011"/>
<dbReference type="Proteomes" id="UP000001940">
    <property type="component" value="Chromosome IV"/>
</dbReference>
<dbReference type="RefSeq" id="NP_001255263.1">
    <property type="nucleotide sequence ID" value="NM_001268334.1"/>
</dbReference>
<dbReference type="EMBL" id="BX284604">
    <property type="protein sequence ID" value="CCD73080.1"/>
    <property type="molecule type" value="Genomic_DNA"/>
</dbReference>
<dbReference type="HOGENOM" id="CLU_3415359_0_0_1"/>
<dbReference type="Bgee" id="WBGene00195011">
    <property type="expression patterns" value="Expressed in pharyngeal muscle cell (C elegans) and 2 other cell types or tissues"/>
</dbReference>